<dbReference type="Proteomes" id="UP000235388">
    <property type="component" value="Unassembled WGS sequence"/>
</dbReference>
<sequence>MDCRLMAGVDLWRAKLPKVAAEGGIVPPPPSLAASVAAPLEDNHTLRAAKVRSRSRDGSSVGDALNSESLLMYPIILSGIRNQKSEIRNQDGWIRMDQFMDSSQPTKWSDRTLPRMPH</sequence>
<evidence type="ECO:0000313" key="2">
    <source>
        <dbReference type="EMBL" id="PLW34469.1"/>
    </source>
</evidence>
<protein>
    <submittedName>
        <fullName evidence="2">Uncharacterized protein</fullName>
    </submittedName>
</protein>
<accession>A0A2N5U9P6</accession>
<keyword evidence="3" id="KW-1185">Reference proteome</keyword>
<organism evidence="2 3">
    <name type="scientific">Puccinia coronata f. sp. avenae</name>
    <dbReference type="NCBI Taxonomy" id="200324"/>
    <lineage>
        <taxon>Eukaryota</taxon>
        <taxon>Fungi</taxon>
        <taxon>Dikarya</taxon>
        <taxon>Basidiomycota</taxon>
        <taxon>Pucciniomycotina</taxon>
        <taxon>Pucciniomycetes</taxon>
        <taxon>Pucciniales</taxon>
        <taxon>Pucciniaceae</taxon>
        <taxon>Puccinia</taxon>
    </lineage>
</organism>
<feature type="region of interest" description="Disordered" evidence="1">
    <location>
        <begin position="98"/>
        <end position="118"/>
    </location>
</feature>
<name>A0A2N5U9P6_9BASI</name>
<reference evidence="2 3" key="1">
    <citation type="submission" date="2017-11" db="EMBL/GenBank/DDBJ databases">
        <title>De novo assembly and phasing of dikaryotic genomes from two isolates of Puccinia coronata f. sp. avenae, the causal agent of oat crown rust.</title>
        <authorList>
            <person name="Miller M.E."/>
            <person name="Zhang Y."/>
            <person name="Omidvar V."/>
            <person name="Sperschneider J."/>
            <person name="Schwessinger B."/>
            <person name="Raley C."/>
            <person name="Palmer J.M."/>
            <person name="Garnica D."/>
            <person name="Upadhyaya N."/>
            <person name="Rathjen J."/>
            <person name="Taylor J.M."/>
            <person name="Park R.F."/>
            <person name="Dodds P.N."/>
            <person name="Hirsch C.D."/>
            <person name="Kianian S.F."/>
            <person name="Figueroa M."/>
        </authorList>
    </citation>
    <scope>NUCLEOTIDE SEQUENCE [LARGE SCALE GENOMIC DNA]</scope>
    <source>
        <strain evidence="2">12NC29</strain>
    </source>
</reference>
<gene>
    <name evidence="2" type="ORF">PCANC_22740</name>
</gene>
<dbReference type="AlphaFoldDB" id="A0A2N5U9P6"/>
<evidence type="ECO:0000256" key="1">
    <source>
        <dbReference type="SAM" id="MobiDB-lite"/>
    </source>
</evidence>
<evidence type="ECO:0000313" key="3">
    <source>
        <dbReference type="Proteomes" id="UP000235388"/>
    </source>
</evidence>
<proteinExistence type="predicted"/>
<dbReference type="EMBL" id="PGCJ01000276">
    <property type="protein sequence ID" value="PLW34469.1"/>
    <property type="molecule type" value="Genomic_DNA"/>
</dbReference>
<comment type="caution">
    <text evidence="2">The sequence shown here is derived from an EMBL/GenBank/DDBJ whole genome shotgun (WGS) entry which is preliminary data.</text>
</comment>
<feature type="compositionally biased region" description="Basic and acidic residues" evidence="1">
    <location>
        <begin position="108"/>
        <end position="118"/>
    </location>
</feature>